<dbReference type="Proteomes" id="UP001066276">
    <property type="component" value="Chromosome 7"/>
</dbReference>
<dbReference type="PANTHER" id="PTHR37984:SF11">
    <property type="entry name" value="INTEGRASE CATALYTIC DOMAIN-CONTAINING PROTEIN"/>
    <property type="match status" value="1"/>
</dbReference>
<feature type="region of interest" description="Disordered" evidence="1">
    <location>
        <begin position="1"/>
        <end position="20"/>
    </location>
</feature>
<comment type="caution">
    <text evidence="3">The sequence shown here is derived from an EMBL/GenBank/DDBJ whole genome shotgun (WGS) entry which is preliminary data.</text>
</comment>
<dbReference type="InterPro" id="IPR050951">
    <property type="entry name" value="Retrovirus_Pol_polyprotein"/>
</dbReference>
<gene>
    <name evidence="3" type="ORF">NDU88_004450</name>
</gene>
<evidence type="ECO:0000259" key="2">
    <source>
        <dbReference type="PROSITE" id="PS50994"/>
    </source>
</evidence>
<dbReference type="AlphaFoldDB" id="A0AAV7PF25"/>
<dbReference type="InterPro" id="IPR001584">
    <property type="entry name" value="Integrase_cat-core"/>
</dbReference>
<dbReference type="InterPro" id="IPR036397">
    <property type="entry name" value="RNaseH_sf"/>
</dbReference>
<accession>A0AAV7PF25</accession>
<dbReference type="PROSITE" id="PS50994">
    <property type="entry name" value="INTEGRASE"/>
    <property type="match status" value="1"/>
</dbReference>
<name>A0AAV7PF25_PLEWA</name>
<sequence length="217" mass="24477">MRRESIPSTVNKEETQSGDTGLTTLRLHAMQQQQEVRPQPADQQLEEVVRGCAVCQASGPPDPPVPVITEGGPTTPWERVSTDFRSLPVRSHMLVVENDYSRYPEVEIVHSTSVGAVIPKMKKLMATHGLFGEVRTDNRPPFNSREWAEFLRSRNTRHRLLTPRWLQANGEVEHFVKTLTKVVRIAVAESENVESSIYTSLREYRVMHHATTGVAPS</sequence>
<dbReference type="Gene3D" id="3.30.420.10">
    <property type="entry name" value="Ribonuclease H-like superfamily/Ribonuclease H"/>
    <property type="match status" value="1"/>
</dbReference>
<proteinExistence type="predicted"/>
<feature type="compositionally biased region" description="Basic and acidic residues" evidence="1">
    <location>
        <begin position="1"/>
        <end position="15"/>
    </location>
</feature>
<dbReference type="GO" id="GO:0003676">
    <property type="term" value="F:nucleic acid binding"/>
    <property type="evidence" value="ECO:0007669"/>
    <property type="project" value="InterPro"/>
</dbReference>
<dbReference type="InterPro" id="IPR012337">
    <property type="entry name" value="RNaseH-like_sf"/>
</dbReference>
<organism evidence="3 4">
    <name type="scientific">Pleurodeles waltl</name>
    <name type="common">Iberian ribbed newt</name>
    <dbReference type="NCBI Taxonomy" id="8319"/>
    <lineage>
        <taxon>Eukaryota</taxon>
        <taxon>Metazoa</taxon>
        <taxon>Chordata</taxon>
        <taxon>Craniata</taxon>
        <taxon>Vertebrata</taxon>
        <taxon>Euteleostomi</taxon>
        <taxon>Amphibia</taxon>
        <taxon>Batrachia</taxon>
        <taxon>Caudata</taxon>
        <taxon>Salamandroidea</taxon>
        <taxon>Salamandridae</taxon>
        <taxon>Pleurodelinae</taxon>
        <taxon>Pleurodeles</taxon>
    </lineage>
</organism>
<reference evidence="3" key="1">
    <citation type="journal article" date="2022" name="bioRxiv">
        <title>Sequencing and chromosome-scale assembly of the giantPleurodeles waltlgenome.</title>
        <authorList>
            <person name="Brown T."/>
            <person name="Elewa A."/>
            <person name="Iarovenko S."/>
            <person name="Subramanian E."/>
            <person name="Araus A.J."/>
            <person name="Petzold A."/>
            <person name="Susuki M."/>
            <person name="Suzuki K.-i.T."/>
            <person name="Hayashi T."/>
            <person name="Toyoda A."/>
            <person name="Oliveira C."/>
            <person name="Osipova E."/>
            <person name="Leigh N.D."/>
            <person name="Simon A."/>
            <person name="Yun M.H."/>
        </authorList>
    </citation>
    <scope>NUCLEOTIDE SEQUENCE</scope>
    <source>
        <strain evidence="3">20211129_DDA</strain>
        <tissue evidence="3">Liver</tissue>
    </source>
</reference>
<dbReference type="GO" id="GO:0015074">
    <property type="term" value="P:DNA integration"/>
    <property type="evidence" value="ECO:0007669"/>
    <property type="project" value="InterPro"/>
</dbReference>
<dbReference type="PANTHER" id="PTHR37984">
    <property type="entry name" value="PROTEIN CBG26694"/>
    <property type="match status" value="1"/>
</dbReference>
<dbReference type="EMBL" id="JANPWB010000011">
    <property type="protein sequence ID" value="KAJ1126037.1"/>
    <property type="molecule type" value="Genomic_DNA"/>
</dbReference>
<feature type="domain" description="Integrase catalytic" evidence="2">
    <location>
        <begin position="72"/>
        <end position="217"/>
    </location>
</feature>
<dbReference type="SUPFAM" id="SSF53098">
    <property type="entry name" value="Ribonuclease H-like"/>
    <property type="match status" value="1"/>
</dbReference>
<evidence type="ECO:0000313" key="4">
    <source>
        <dbReference type="Proteomes" id="UP001066276"/>
    </source>
</evidence>
<keyword evidence="4" id="KW-1185">Reference proteome</keyword>
<evidence type="ECO:0000313" key="3">
    <source>
        <dbReference type="EMBL" id="KAJ1126037.1"/>
    </source>
</evidence>
<protein>
    <recommendedName>
        <fullName evidence="2">Integrase catalytic domain-containing protein</fullName>
    </recommendedName>
</protein>
<evidence type="ECO:0000256" key="1">
    <source>
        <dbReference type="SAM" id="MobiDB-lite"/>
    </source>
</evidence>